<evidence type="ECO:0000313" key="2">
    <source>
        <dbReference type="EMBL" id="ELY28380.1"/>
    </source>
</evidence>
<dbReference type="AlphaFoldDB" id="L9UTX2"/>
<gene>
    <name evidence="2" type="ORF">C500_13502</name>
</gene>
<organism evidence="2 3">
    <name type="scientific">Natrialba magadii (strain ATCC 43099 / DSM 3394 / CCM 3739 / CIP 104546 / IAM 13178 / JCM 8861 / NBRC 102185 / NCIMB 2190 / MS3)</name>
    <name type="common">Natronobacterium magadii</name>
    <dbReference type="NCBI Taxonomy" id="547559"/>
    <lineage>
        <taxon>Archaea</taxon>
        <taxon>Methanobacteriati</taxon>
        <taxon>Methanobacteriota</taxon>
        <taxon>Stenosarchaea group</taxon>
        <taxon>Halobacteria</taxon>
        <taxon>Halobacteriales</taxon>
        <taxon>Natrialbaceae</taxon>
        <taxon>Natrialba</taxon>
    </lineage>
</organism>
<dbReference type="InterPro" id="IPR058275">
    <property type="entry name" value="DUF7969"/>
</dbReference>
<feature type="domain" description="DUF7969" evidence="1">
    <location>
        <begin position="26"/>
        <end position="121"/>
    </location>
</feature>
<reference evidence="2 3" key="1">
    <citation type="journal article" date="2014" name="PLoS Genet.">
        <title>Phylogenetically driven sequencing of extremely halophilic archaea reveals strategies for static and dynamic osmo-response.</title>
        <authorList>
            <person name="Becker E.A."/>
            <person name="Seitzer P.M."/>
            <person name="Tritt A."/>
            <person name="Larsen D."/>
            <person name="Krusor M."/>
            <person name="Yao A.I."/>
            <person name="Wu D."/>
            <person name="Madern D."/>
            <person name="Eisen J.A."/>
            <person name="Darling A.E."/>
            <person name="Facciotti M.T."/>
        </authorList>
    </citation>
    <scope>NUCLEOTIDE SEQUENCE [LARGE SCALE GENOMIC DNA]</scope>
    <source>
        <strain evidence="3">ATCC 43099 / DSM 3394 / CCM 3739 / CIP 104546 / IAM 13178 / JCM 8861 / NBRC 102185 / NCIMB 2190 / MS3</strain>
    </source>
</reference>
<comment type="caution">
    <text evidence="2">The sequence shown here is derived from an EMBL/GenBank/DDBJ whole genome shotgun (WGS) entry which is preliminary data.</text>
</comment>
<dbReference type="Proteomes" id="UP000011543">
    <property type="component" value="Unassembled WGS sequence"/>
</dbReference>
<evidence type="ECO:0000313" key="3">
    <source>
        <dbReference type="Proteomes" id="UP000011543"/>
    </source>
</evidence>
<name>L9UTX2_NATMM</name>
<dbReference type="EMBL" id="AOHS01000042">
    <property type="protein sequence ID" value="ELY28380.1"/>
    <property type="molecule type" value="Genomic_DNA"/>
</dbReference>
<protein>
    <recommendedName>
        <fullName evidence="1">DUF7969 domain-containing protein</fullName>
    </recommendedName>
</protein>
<accession>L9UTX2</accession>
<dbReference type="Pfam" id="PF25923">
    <property type="entry name" value="DUF7969"/>
    <property type="match status" value="1"/>
</dbReference>
<evidence type="ECO:0000259" key="1">
    <source>
        <dbReference type="Pfam" id="PF25923"/>
    </source>
</evidence>
<sequence>MHNDNGDRTLTVRGVLKPLMTASPSITVRYTCPYCDAVHSIERGPDLADRSVTKHSQPGWEYATPEDDFETREAANGIAFICGEDGPVTDLAEEPIEGCGRPFYLNFVRFEQGVELEPDPPTYGGPRFDFSP</sequence>
<proteinExistence type="predicted"/>
<dbReference type="PATRIC" id="fig|547559.17.peg.2671"/>